<dbReference type="OrthoDB" id="6710940at2"/>
<keyword evidence="2" id="KW-0472">Membrane</keyword>
<feature type="transmembrane region" description="Helical" evidence="2">
    <location>
        <begin position="100"/>
        <end position="121"/>
    </location>
</feature>
<keyword evidence="4" id="KW-1185">Reference proteome</keyword>
<dbReference type="EMBL" id="CP012678">
    <property type="protein sequence ID" value="ALF60057.1"/>
    <property type="molecule type" value="Genomic_DNA"/>
</dbReference>
<feature type="transmembrane region" description="Helical" evidence="2">
    <location>
        <begin position="12"/>
        <end position="38"/>
    </location>
</feature>
<gene>
    <name evidence="3" type="ORF">AOC03_08410</name>
</gene>
<evidence type="ECO:0000313" key="3">
    <source>
        <dbReference type="EMBL" id="ALF60057.1"/>
    </source>
</evidence>
<organism evidence="3 4">
    <name type="scientific">Psychrobacter urativorans</name>
    <dbReference type="NCBI Taxonomy" id="45610"/>
    <lineage>
        <taxon>Bacteria</taxon>
        <taxon>Pseudomonadati</taxon>
        <taxon>Pseudomonadota</taxon>
        <taxon>Gammaproteobacteria</taxon>
        <taxon>Moraxellales</taxon>
        <taxon>Moraxellaceae</taxon>
        <taxon>Psychrobacter</taxon>
    </lineage>
</organism>
<feature type="region of interest" description="Disordered" evidence="1">
    <location>
        <begin position="139"/>
        <end position="167"/>
    </location>
</feature>
<feature type="transmembrane region" description="Helical" evidence="2">
    <location>
        <begin position="74"/>
        <end position="94"/>
    </location>
</feature>
<dbReference type="RefSeq" id="WP_062535047.1">
    <property type="nucleotide sequence ID" value="NZ_CP012678.1"/>
</dbReference>
<evidence type="ECO:0008006" key="5">
    <source>
        <dbReference type="Google" id="ProtNLM"/>
    </source>
</evidence>
<dbReference type="STRING" id="45610.AOC03_08410"/>
<protein>
    <recommendedName>
        <fullName evidence="5">CidA/LrgA family protein</fullName>
    </recommendedName>
</protein>
<proteinExistence type="predicted"/>
<accession>A0A0M3V957</accession>
<keyword evidence="2" id="KW-1133">Transmembrane helix</keyword>
<sequence length="167" mass="17979">MKATYSSKLPLWFAIMITLVMVIVVREAAVVVCHWLGLEKAANVVGMVVMFLILSIWRFITGLPSWLTKASNTLLVDSGFAFLPVSAGAGILLFELGDELLGFMLTIAISTLIPMWGLAILGNRWLSKTTADTAIHDKDANAKGADSGVHSIADSSSNSNSEQKEQP</sequence>
<feature type="transmembrane region" description="Helical" evidence="2">
    <location>
        <begin position="44"/>
        <end position="67"/>
    </location>
</feature>
<keyword evidence="2" id="KW-0812">Transmembrane</keyword>
<dbReference type="AlphaFoldDB" id="A0A0M3V957"/>
<dbReference type="Proteomes" id="UP000059847">
    <property type="component" value="Chromosome"/>
</dbReference>
<evidence type="ECO:0000313" key="4">
    <source>
        <dbReference type="Proteomes" id="UP000059847"/>
    </source>
</evidence>
<reference evidence="3 4" key="1">
    <citation type="submission" date="2015-09" db="EMBL/GenBank/DDBJ databases">
        <title>Complete genome of Psychrobacter urativorans R10.10B.</title>
        <authorList>
            <person name="See-Too W.S."/>
            <person name="Chan K.G."/>
        </authorList>
    </citation>
    <scope>NUCLEOTIDE SEQUENCE [LARGE SCALE GENOMIC DNA]</scope>
    <source>
        <strain evidence="3 4">R10.10B</strain>
    </source>
</reference>
<dbReference type="KEGG" id="pur:AOC03_08410"/>
<evidence type="ECO:0000256" key="1">
    <source>
        <dbReference type="SAM" id="MobiDB-lite"/>
    </source>
</evidence>
<evidence type="ECO:0000256" key="2">
    <source>
        <dbReference type="SAM" id="Phobius"/>
    </source>
</evidence>
<name>A0A0M3V957_9GAMM</name>